<feature type="region of interest" description="Disordered" evidence="1">
    <location>
        <begin position="101"/>
        <end position="141"/>
    </location>
</feature>
<keyword evidence="3" id="KW-1185">Reference proteome</keyword>
<evidence type="ECO:0000313" key="3">
    <source>
        <dbReference type="Proteomes" id="UP000652761"/>
    </source>
</evidence>
<name>A0A843WCA5_COLES</name>
<evidence type="ECO:0000313" key="2">
    <source>
        <dbReference type="EMBL" id="MQM05456.1"/>
    </source>
</evidence>
<sequence>MRKDDYISKDIGNDLFDVVLQIDIPVRLGMGTSEKISSTATCLGPRRKQVDLDKSQISSHHMTMRRLRISPVDMRRDREDCAENDLFKFIFDILNSMENDTSTLRNESDERWWSRRDQQKRDQKKRLEVPQKLEEEWKMKE</sequence>
<gene>
    <name evidence="2" type="ORF">Taro_038259</name>
</gene>
<dbReference type="EMBL" id="NMUH01003415">
    <property type="protein sequence ID" value="MQM05456.1"/>
    <property type="molecule type" value="Genomic_DNA"/>
</dbReference>
<dbReference type="AlphaFoldDB" id="A0A843WCA5"/>
<feature type="compositionally biased region" description="Basic and acidic residues" evidence="1">
    <location>
        <begin position="106"/>
        <end position="141"/>
    </location>
</feature>
<evidence type="ECO:0000256" key="1">
    <source>
        <dbReference type="SAM" id="MobiDB-lite"/>
    </source>
</evidence>
<reference evidence="2" key="1">
    <citation type="submission" date="2017-07" db="EMBL/GenBank/DDBJ databases">
        <title>Taro Niue Genome Assembly and Annotation.</title>
        <authorList>
            <person name="Atibalentja N."/>
            <person name="Keating K."/>
            <person name="Fields C.J."/>
        </authorList>
    </citation>
    <scope>NUCLEOTIDE SEQUENCE</scope>
    <source>
        <strain evidence="2">Niue_2</strain>
        <tissue evidence="2">Leaf</tissue>
    </source>
</reference>
<comment type="caution">
    <text evidence="2">The sequence shown here is derived from an EMBL/GenBank/DDBJ whole genome shotgun (WGS) entry which is preliminary data.</text>
</comment>
<proteinExistence type="predicted"/>
<protein>
    <submittedName>
        <fullName evidence="2">Uncharacterized protein</fullName>
    </submittedName>
</protein>
<accession>A0A843WCA5</accession>
<organism evidence="2 3">
    <name type="scientific">Colocasia esculenta</name>
    <name type="common">Wild taro</name>
    <name type="synonym">Arum esculentum</name>
    <dbReference type="NCBI Taxonomy" id="4460"/>
    <lineage>
        <taxon>Eukaryota</taxon>
        <taxon>Viridiplantae</taxon>
        <taxon>Streptophyta</taxon>
        <taxon>Embryophyta</taxon>
        <taxon>Tracheophyta</taxon>
        <taxon>Spermatophyta</taxon>
        <taxon>Magnoliopsida</taxon>
        <taxon>Liliopsida</taxon>
        <taxon>Araceae</taxon>
        <taxon>Aroideae</taxon>
        <taxon>Colocasieae</taxon>
        <taxon>Colocasia</taxon>
    </lineage>
</organism>
<dbReference type="Proteomes" id="UP000652761">
    <property type="component" value="Unassembled WGS sequence"/>
</dbReference>